<keyword evidence="3" id="KW-1185">Reference proteome</keyword>
<feature type="transmembrane region" description="Helical" evidence="1">
    <location>
        <begin position="96"/>
        <end position="117"/>
    </location>
</feature>
<proteinExistence type="predicted"/>
<sequence length="146" mass="15252">MSEPLITPAAVYTFGGVVSAGTLLGMPADAVALGAIASAAVTMISEPKSRWMVVAYIIIGGLLGGAFAPPIVHILVGSYAAQAPALVEQKTTLAQVAAPVFVGLMWQLVIKIARVLWPSFEKHADRIVGRVLDFILSLRIKSGGDK</sequence>
<evidence type="ECO:0000256" key="1">
    <source>
        <dbReference type="SAM" id="Phobius"/>
    </source>
</evidence>
<evidence type="ECO:0000313" key="3">
    <source>
        <dbReference type="Proteomes" id="UP000272412"/>
    </source>
</evidence>
<keyword evidence="1" id="KW-0812">Transmembrane</keyword>
<dbReference type="AlphaFoldDB" id="A0A3N4NBE8"/>
<keyword evidence="1" id="KW-0472">Membrane</keyword>
<dbReference type="Proteomes" id="UP000272412">
    <property type="component" value="Unassembled WGS sequence"/>
</dbReference>
<accession>A0A3N4NBE8</accession>
<protein>
    <submittedName>
        <fullName evidence="2">Uncharacterized protein</fullName>
    </submittedName>
</protein>
<feature type="transmembrane region" description="Helical" evidence="1">
    <location>
        <begin position="12"/>
        <end position="41"/>
    </location>
</feature>
<dbReference type="OrthoDB" id="8606852at2"/>
<name>A0A3N4NBE8_9NEIS</name>
<organism evidence="2 3">
    <name type="scientific">Neisseria weixii</name>
    <dbReference type="NCBI Taxonomy" id="1853276"/>
    <lineage>
        <taxon>Bacteria</taxon>
        <taxon>Pseudomonadati</taxon>
        <taxon>Pseudomonadota</taxon>
        <taxon>Betaproteobacteria</taxon>
        <taxon>Neisseriales</taxon>
        <taxon>Neisseriaceae</taxon>
        <taxon>Neisseria</taxon>
    </lineage>
</organism>
<evidence type="ECO:0000313" key="2">
    <source>
        <dbReference type="EMBL" id="RPD89420.1"/>
    </source>
</evidence>
<keyword evidence="1" id="KW-1133">Transmembrane helix</keyword>
<comment type="caution">
    <text evidence="2">The sequence shown here is derived from an EMBL/GenBank/DDBJ whole genome shotgun (WGS) entry which is preliminary data.</text>
</comment>
<feature type="transmembrane region" description="Helical" evidence="1">
    <location>
        <begin position="53"/>
        <end position="76"/>
    </location>
</feature>
<dbReference type="RefSeq" id="WP_123804553.1">
    <property type="nucleotide sequence ID" value="NZ_RPFL01000007.1"/>
</dbReference>
<gene>
    <name evidence="2" type="ORF">EGK74_04160</name>
</gene>
<reference evidence="2 3" key="1">
    <citation type="submission" date="2018-11" db="EMBL/GenBank/DDBJ databases">
        <title>Neisseria weixii sp. nov. isolated from the rectal contents of plateau pika (Ochotona cruzoniae).</title>
        <authorList>
            <person name="Zhang G."/>
        </authorList>
    </citation>
    <scope>NUCLEOTIDE SEQUENCE [LARGE SCALE GENOMIC DNA]</scope>
    <source>
        <strain evidence="2 3">10009</strain>
    </source>
</reference>
<dbReference type="EMBL" id="RPFL01000007">
    <property type="protein sequence ID" value="RPD89420.1"/>
    <property type="molecule type" value="Genomic_DNA"/>
</dbReference>